<sequence length="128" mass="14182">MSQPERRLCVISFGFLHAEPPIEADMIIDLRPLRDPHIDPALREMTARDQAVVDTVLRTPGIPEHITGAAFHAHRELTEGFDVTTAVGCSGGRHRAPVVAEHVAAAVREYGWPVDVIHRDLDKPVVNR</sequence>
<dbReference type="InterPro" id="IPR053931">
    <property type="entry name" value="RapZ_C"/>
</dbReference>
<dbReference type="PANTHER" id="PTHR30448:SF0">
    <property type="entry name" value="RNASE ADAPTER PROTEIN RAPZ"/>
    <property type="match status" value="1"/>
</dbReference>
<organism evidence="2 3">
    <name type="scientific">Actinacidiphila paucisporea</name>
    <dbReference type="NCBI Taxonomy" id="310782"/>
    <lineage>
        <taxon>Bacteria</taxon>
        <taxon>Bacillati</taxon>
        <taxon>Actinomycetota</taxon>
        <taxon>Actinomycetes</taxon>
        <taxon>Kitasatosporales</taxon>
        <taxon>Streptomycetaceae</taxon>
        <taxon>Actinacidiphila</taxon>
    </lineage>
</organism>
<dbReference type="PANTHER" id="PTHR30448">
    <property type="entry name" value="RNASE ADAPTER PROTEIN RAPZ"/>
    <property type="match status" value="1"/>
</dbReference>
<feature type="domain" description="RapZ C-terminal" evidence="1">
    <location>
        <begin position="8"/>
        <end position="121"/>
    </location>
</feature>
<gene>
    <name evidence="2" type="ORF">SAMN05216499_14132</name>
</gene>
<dbReference type="STRING" id="310782.SAMN05216499_14132"/>
<evidence type="ECO:0000259" key="1">
    <source>
        <dbReference type="Pfam" id="PF22740"/>
    </source>
</evidence>
<reference evidence="2 3" key="1">
    <citation type="submission" date="2016-11" db="EMBL/GenBank/DDBJ databases">
        <authorList>
            <person name="Jaros S."/>
            <person name="Januszkiewicz K."/>
            <person name="Wedrychowicz H."/>
        </authorList>
    </citation>
    <scope>NUCLEOTIDE SEQUENCE [LARGE SCALE GENOMIC DNA]</scope>
    <source>
        <strain evidence="2 3">CGMCC 4.2025</strain>
    </source>
</reference>
<proteinExistence type="predicted"/>
<accession>A0A1M7QS35</accession>
<dbReference type="OrthoDB" id="3217588at2"/>
<evidence type="ECO:0000313" key="3">
    <source>
        <dbReference type="Proteomes" id="UP000184111"/>
    </source>
</evidence>
<dbReference type="RefSeq" id="WP_073502816.1">
    <property type="nucleotide sequence ID" value="NZ_FRBI01000041.1"/>
</dbReference>
<dbReference type="Pfam" id="PF22740">
    <property type="entry name" value="PapZ_C"/>
    <property type="match status" value="1"/>
</dbReference>
<keyword evidence="3" id="KW-1185">Reference proteome</keyword>
<protein>
    <submittedName>
        <fullName evidence="2">UPF0042 nucleotide-binding protein</fullName>
    </submittedName>
</protein>
<dbReference type="AlphaFoldDB" id="A0A1M7QS35"/>
<dbReference type="InterPro" id="IPR005337">
    <property type="entry name" value="RapZ-like"/>
</dbReference>
<dbReference type="GO" id="GO:0005524">
    <property type="term" value="F:ATP binding"/>
    <property type="evidence" value="ECO:0007669"/>
    <property type="project" value="InterPro"/>
</dbReference>
<name>A0A1M7QS35_9ACTN</name>
<evidence type="ECO:0000313" key="2">
    <source>
        <dbReference type="EMBL" id="SHN34556.1"/>
    </source>
</evidence>
<dbReference type="EMBL" id="FRBI01000041">
    <property type="protein sequence ID" value="SHN34556.1"/>
    <property type="molecule type" value="Genomic_DNA"/>
</dbReference>
<dbReference type="Proteomes" id="UP000184111">
    <property type="component" value="Unassembled WGS sequence"/>
</dbReference>